<evidence type="ECO:0000256" key="3">
    <source>
        <dbReference type="ARBA" id="ARBA00022729"/>
    </source>
</evidence>
<comment type="subcellular location">
    <subcellularLocation>
        <location evidence="1">Cell outer membrane</location>
    </subcellularLocation>
</comment>
<evidence type="ECO:0000256" key="5">
    <source>
        <dbReference type="ARBA" id="ARBA00023237"/>
    </source>
</evidence>
<evidence type="ECO:0000256" key="4">
    <source>
        <dbReference type="ARBA" id="ARBA00023136"/>
    </source>
</evidence>
<evidence type="ECO:0000259" key="7">
    <source>
        <dbReference type="Pfam" id="PF14322"/>
    </source>
</evidence>
<dbReference type="RefSeq" id="WP_093199522.1">
    <property type="nucleotide sequence ID" value="NZ_FNGS01000002.1"/>
</dbReference>
<evidence type="ECO:0000313" key="8">
    <source>
        <dbReference type="EMBL" id="SDL61011.1"/>
    </source>
</evidence>
<evidence type="ECO:0000259" key="6">
    <source>
        <dbReference type="Pfam" id="PF07980"/>
    </source>
</evidence>
<name>A0A1G9LGG5_9BACT</name>
<feature type="domain" description="SusD-like N-terminal" evidence="7">
    <location>
        <begin position="89"/>
        <end position="216"/>
    </location>
</feature>
<keyword evidence="4" id="KW-0472">Membrane</keyword>
<dbReference type="Pfam" id="PF07980">
    <property type="entry name" value="SusD_RagB"/>
    <property type="match status" value="1"/>
</dbReference>
<dbReference type="AlphaFoldDB" id="A0A1G9LGG5"/>
<dbReference type="CDD" id="cd08977">
    <property type="entry name" value="SusD"/>
    <property type="match status" value="1"/>
</dbReference>
<dbReference type="OrthoDB" id="621018at2"/>
<feature type="domain" description="RagB/SusD" evidence="6">
    <location>
        <begin position="279"/>
        <end position="478"/>
    </location>
</feature>
<keyword evidence="3" id="KW-0732">Signal</keyword>
<sequence length="478" mass="53972">MKKILLSLLCLGLATGCQKDLLNSTPYGQLTSSQYWRNGNDVVAAANALYTPLLSEDGFVHTEWAFDNCSDDMNRAGDHADEGPLEQFTFDASNSKLLLTWSTKYEVISRANALLLNAPKVQMDKALQDRSLGEAYFLRGFVYWRLSLIYGEVPLLLEADALASNYNKPKASVADIRNQIEADWKKAAELLPATYDEANQGRVSQGTAYGFLAKLYVYQEKWDQAIEAGRKVTENQAYRLAADFGDNFRVATEHNPEILFGLEFSTGWTEDNWSTYYHTPQAFGGWGFHEPIQDLVDEFETGDPRLALSIFRPGDQVDRGAQGITTFTKTMTRVTGFAFRKYTNFTASGDMDQNLNAPLLRSADVYLLVSEAKIRSGKNGDAELNAVRKRAGLSAKTNATMKDIMHERRVELAGENERHQDLMRWDKAQLIDLVAHYKKDRGPYKPGRTFVRPKHYYFPLPQRQIDLSNGVLIQNSNY</sequence>
<proteinExistence type="inferred from homology"/>
<dbReference type="Pfam" id="PF14322">
    <property type="entry name" value="SusD-like_3"/>
    <property type="match status" value="1"/>
</dbReference>
<dbReference type="SUPFAM" id="SSF48452">
    <property type="entry name" value="TPR-like"/>
    <property type="match status" value="1"/>
</dbReference>
<dbReference type="GO" id="GO:0009279">
    <property type="term" value="C:cell outer membrane"/>
    <property type="evidence" value="ECO:0007669"/>
    <property type="project" value="UniProtKB-SubCell"/>
</dbReference>
<evidence type="ECO:0000256" key="1">
    <source>
        <dbReference type="ARBA" id="ARBA00004442"/>
    </source>
</evidence>
<dbReference type="Proteomes" id="UP000198901">
    <property type="component" value="Unassembled WGS sequence"/>
</dbReference>
<evidence type="ECO:0000313" key="9">
    <source>
        <dbReference type="Proteomes" id="UP000198901"/>
    </source>
</evidence>
<gene>
    <name evidence="8" type="ORF">SAMN04488090_1408</name>
</gene>
<accession>A0A1G9LGG5</accession>
<evidence type="ECO:0000256" key="2">
    <source>
        <dbReference type="ARBA" id="ARBA00006275"/>
    </source>
</evidence>
<dbReference type="STRING" id="563176.SAMN04488090_1408"/>
<dbReference type="InterPro" id="IPR012944">
    <property type="entry name" value="SusD_RagB_dom"/>
</dbReference>
<organism evidence="8 9">
    <name type="scientific">Siphonobacter aquaeclarae</name>
    <dbReference type="NCBI Taxonomy" id="563176"/>
    <lineage>
        <taxon>Bacteria</taxon>
        <taxon>Pseudomonadati</taxon>
        <taxon>Bacteroidota</taxon>
        <taxon>Cytophagia</taxon>
        <taxon>Cytophagales</taxon>
        <taxon>Cytophagaceae</taxon>
        <taxon>Siphonobacter</taxon>
    </lineage>
</organism>
<dbReference type="InterPro" id="IPR011990">
    <property type="entry name" value="TPR-like_helical_dom_sf"/>
</dbReference>
<protein>
    <submittedName>
        <fullName evidence="8">Starch-binding associating with outer membrane</fullName>
    </submittedName>
</protein>
<comment type="similarity">
    <text evidence="2">Belongs to the SusD family.</text>
</comment>
<dbReference type="EMBL" id="FNGS01000002">
    <property type="protein sequence ID" value="SDL61011.1"/>
    <property type="molecule type" value="Genomic_DNA"/>
</dbReference>
<dbReference type="Gene3D" id="1.25.40.390">
    <property type="match status" value="1"/>
</dbReference>
<keyword evidence="9" id="KW-1185">Reference proteome</keyword>
<dbReference type="InterPro" id="IPR033985">
    <property type="entry name" value="SusD-like_N"/>
</dbReference>
<dbReference type="PROSITE" id="PS51257">
    <property type="entry name" value="PROKAR_LIPOPROTEIN"/>
    <property type="match status" value="1"/>
</dbReference>
<reference evidence="8 9" key="1">
    <citation type="submission" date="2016-10" db="EMBL/GenBank/DDBJ databases">
        <authorList>
            <person name="de Groot N.N."/>
        </authorList>
    </citation>
    <scope>NUCLEOTIDE SEQUENCE [LARGE SCALE GENOMIC DNA]</scope>
    <source>
        <strain evidence="8 9">DSM 21668</strain>
    </source>
</reference>
<keyword evidence="5" id="KW-0998">Cell outer membrane</keyword>